<evidence type="ECO:0000256" key="1">
    <source>
        <dbReference type="ARBA" id="ARBA00001946"/>
    </source>
</evidence>
<dbReference type="GO" id="GO:0052381">
    <property type="term" value="F:tRNA dimethylallyltransferase activity"/>
    <property type="evidence" value="ECO:0007669"/>
    <property type="project" value="UniProtKB-UniRule"/>
</dbReference>
<evidence type="ECO:0000313" key="15">
    <source>
        <dbReference type="Proteomes" id="UP000176864"/>
    </source>
</evidence>
<comment type="caution">
    <text evidence="14">The sequence shown here is derived from an EMBL/GenBank/DDBJ whole genome shotgun (WGS) entry which is preliminary data.</text>
</comment>
<dbReference type="AlphaFoldDB" id="A0A1F5NNL2"/>
<organism evidence="14 15">
    <name type="scientific">Candidatus Doudnabacteria bacterium RIFCSPHIGHO2_01_FULL_46_14</name>
    <dbReference type="NCBI Taxonomy" id="1817824"/>
    <lineage>
        <taxon>Bacteria</taxon>
        <taxon>Candidatus Doudnaibacteriota</taxon>
    </lineage>
</organism>
<dbReference type="EMBL" id="MFEK01000007">
    <property type="protein sequence ID" value="OGE79114.1"/>
    <property type="molecule type" value="Genomic_DNA"/>
</dbReference>
<evidence type="ECO:0000256" key="2">
    <source>
        <dbReference type="ARBA" id="ARBA00003213"/>
    </source>
</evidence>
<feature type="binding site" evidence="10">
    <location>
        <begin position="13"/>
        <end position="18"/>
    </location>
    <ligand>
        <name>substrate</name>
    </ligand>
</feature>
<dbReference type="NCBIfam" id="TIGR00174">
    <property type="entry name" value="miaA"/>
    <property type="match status" value="1"/>
</dbReference>
<sequence length="316" mass="36103">MKLPKLIIITGPTASGKTALSLKLAKKIHGEIISADSRQIYRGMDIGTAKPSRDQRSKIKDQNFYSKGIRHHLIDIRNPDQPYTLAEFKRDAIKAINTIAKRGRVPFLVGGTALYIWAILENPEIPEVKPNSKFRNLLERQLQRHGVQYLYKKLILKDPEAACIIDPKNPRRIIRALEIMHATGKPFSDSRKKGASLFDCMVLGMKLPPAKLKKIIKLRAAQQLRSNLISEVRRLTKKYGIQRQAFDAIGYREIISHLNGQISKAEALKQIQNNTWHFAGRQMTWFKKLPIEWIKNYKQAETKIKTHLFLPLEGGG</sequence>
<keyword evidence="5 10" id="KW-0819">tRNA processing</keyword>
<dbReference type="Gene3D" id="3.40.50.300">
    <property type="entry name" value="P-loop containing nucleotide triphosphate hydrolases"/>
    <property type="match status" value="1"/>
</dbReference>
<feature type="binding site" evidence="10">
    <location>
        <begin position="11"/>
        <end position="18"/>
    </location>
    <ligand>
        <name>ATP</name>
        <dbReference type="ChEBI" id="CHEBI:30616"/>
    </ligand>
</feature>
<keyword evidence="6 10" id="KW-0547">Nucleotide-binding</keyword>
<comment type="catalytic activity">
    <reaction evidence="9 10 11">
        <text>adenosine(37) in tRNA + dimethylallyl diphosphate = N(6)-dimethylallyladenosine(37) in tRNA + diphosphate</text>
        <dbReference type="Rhea" id="RHEA:26482"/>
        <dbReference type="Rhea" id="RHEA-COMP:10162"/>
        <dbReference type="Rhea" id="RHEA-COMP:10375"/>
        <dbReference type="ChEBI" id="CHEBI:33019"/>
        <dbReference type="ChEBI" id="CHEBI:57623"/>
        <dbReference type="ChEBI" id="CHEBI:74411"/>
        <dbReference type="ChEBI" id="CHEBI:74415"/>
        <dbReference type="EC" id="2.5.1.75"/>
    </reaction>
</comment>
<evidence type="ECO:0000256" key="4">
    <source>
        <dbReference type="ARBA" id="ARBA00022679"/>
    </source>
</evidence>
<evidence type="ECO:0000256" key="10">
    <source>
        <dbReference type="HAMAP-Rule" id="MF_00185"/>
    </source>
</evidence>
<keyword evidence="7 10" id="KW-0067">ATP-binding</keyword>
<comment type="cofactor">
    <cofactor evidence="1 10">
        <name>Mg(2+)</name>
        <dbReference type="ChEBI" id="CHEBI:18420"/>
    </cofactor>
</comment>
<dbReference type="SUPFAM" id="SSF52540">
    <property type="entry name" value="P-loop containing nucleoside triphosphate hydrolases"/>
    <property type="match status" value="1"/>
</dbReference>
<dbReference type="HAMAP" id="MF_00185">
    <property type="entry name" value="IPP_trans"/>
    <property type="match status" value="1"/>
</dbReference>
<evidence type="ECO:0000256" key="9">
    <source>
        <dbReference type="ARBA" id="ARBA00049563"/>
    </source>
</evidence>
<feature type="region of interest" description="Interaction with substrate tRNA" evidence="10">
    <location>
        <begin position="36"/>
        <end position="39"/>
    </location>
</feature>
<reference evidence="14 15" key="1">
    <citation type="journal article" date="2016" name="Nat. Commun.">
        <title>Thousands of microbial genomes shed light on interconnected biogeochemical processes in an aquifer system.</title>
        <authorList>
            <person name="Anantharaman K."/>
            <person name="Brown C.T."/>
            <person name="Hug L.A."/>
            <person name="Sharon I."/>
            <person name="Castelle C.J."/>
            <person name="Probst A.J."/>
            <person name="Thomas B.C."/>
            <person name="Singh A."/>
            <person name="Wilkins M.J."/>
            <person name="Karaoz U."/>
            <person name="Brodie E.L."/>
            <person name="Williams K.H."/>
            <person name="Hubbard S.S."/>
            <person name="Banfield J.F."/>
        </authorList>
    </citation>
    <scope>NUCLEOTIDE SEQUENCE [LARGE SCALE GENOMIC DNA]</scope>
</reference>
<dbReference type="PANTHER" id="PTHR11088:SF60">
    <property type="entry name" value="TRNA DIMETHYLALLYLTRANSFERASE"/>
    <property type="match status" value="1"/>
</dbReference>
<evidence type="ECO:0000256" key="3">
    <source>
        <dbReference type="ARBA" id="ARBA00005842"/>
    </source>
</evidence>
<dbReference type="GO" id="GO:0006400">
    <property type="term" value="P:tRNA modification"/>
    <property type="evidence" value="ECO:0007669"/>
    <property type="project" value="TreeGrafter"/>
</dbReference>
<comment type="similarity">
    <text evidence="3 10 13">Belongs to the IPP transferase family.</text>
</comment>
<keyword evidence="4 10" id="KW-0808">Transferase</keyword>
<feature type="site" description="Interaction with substrate tRNA" evidence="10">
    <location>
        <position position="112"/>
    </location>
</feature>
<comment type="caution">
    <text evidence="10">Lacks conserved residue(s) required for the propagation of feature annotation.</text>
</comment>
<dbReference type="Gene3D" id="1.10.20.140">
    <property type="match status" value="1"/>
</dbReference>
<proteinExistence type="inferred from homology"/>
<comment type="subunit">
    <text evidence="10">Monomer.</text>
</comment>
<evidence type="ECO:0000256" key="13">
    <source>
        <dbReference type="RuleBase" id="RU003785"/>
    </source>
</evidence>
<protein>
    <recommendedName>
        <fullName evidence="10">tRNA dimethylallyltransferase</fullName>
        <ecNumber evidence="10">2.5.1.75</ecNumber>
    </recommendedName>
    <alternativeName>
        <fullName evidence="10">Dimethylallyl diphosphate:tRNA dimethylallyltransferase</fullName>
        <shortName evidence="10">DMAPP:tRNA dimethylallyltransferase</shortName>
        <shortName evidence="10">DMATase</shortName>
    </alternativeName>
    <alternativeName>
        <fullName evidence="10">Isopentenyl-diphosphate:tRNA isopentenyltransferase</fullName>
        <shortName evidence="10">IPP transferase</shortName>
        <shortName evidence="10">IPPT</shortName>
        <shortName evidence="10">IPTase</shortName>
    </alternativeName>
</protein>
<evidence type="ECO:0000256" key="8">
    <source>
        <dbReference type="ARBA" id="ARBA00022842"/>
    </source>
</evidence>
<dbReference type="EC" id="2.5.1.75" evidence="10"/>
<comment type="function">
    <text evidence="2 10 12">Catalyzes the transfer of a dimethylallyl group onto the adenine at position 37 in tRNAs that read codons beginning with uridine, leading to the formation of N6-(dimethylallyl)adenosine (i(6)A).</text>
</comment>
<evidence type="ECO:0000256" key="7">
    <source>
        <dbReference type="ARBA" id="ARBA00022840"/>
    </source>
</evidence>
<accession>A0A1F5NNL2</accession>
<dbReference type="Pfam" id="PF01715">
    <property type="entry name" value="IPPT"/>
    <property type="match status" value="1"/>
</dbReference>
<gene>
    <name evidence="10" type="primary">miaA</name>
    <name evidence="14" type="ORF">A2751_05735</name>
</gene>
<dbReference type="GO" id="GO:0005524">
    <property type="term" value="F:ATP binding"/>
    <property type="evidence" value="ECO:0007669"/>
    <property type="project" value="UniProtKB-UniRule"/>
</dbReference>
<keyword evidence="8 10" id="KW-0460">Magnesium</keyword>
<dbReference type="InterPro" id="IPR027417">
    <property type="entry name" value="P-loop_NTPase"/>
</dbReference>
<dbReference type="Proteomes" id="UP000176864">
    <property type="component" value="Unassembled WGS sequence"/>
</dbReference>
<dbReference type="InterPro" id="IPR018022">
    <property type="entry name" value="IPT"/>
</dbReference>
<evidence type="ECO:0000256" key="12">
    <source>
        <dbReference type="RuleBase" id="RU003784"/>
    </source>
</evidence>
<evidence type="ECO:0000256" key="6">
    <source>
        <dbReference type="ARBA" id="ARBA00022741"/>
    </source>
</evidence>
<name>A0A1F5NNL2_9BACT</name>
<feature type="site" description="Interaction with substrate tRNA" evidence="10">
    <location>
        <position position="135"/>
    </location>
</feature>
<dbReference type="PANTHER" id="PTHR11088">
    <property type="entry name" value="TRNA DIMETHYLALLYLTRANSFERASE"/>
    <property type="match status" value="1"/>
</dbReference>
<evidence type="ECO:0000313" key="14">
    <source>
        <dbReference type="EMBL" id="OGE79114.1"/>
    </source>
</evidence>
<dbReference type="InterPro" id="IPR039657">
    <property type="entry name" value="Dimethylallyltransferase"/>
</dbReference>
<evidence type="ECO:0000256" key="5">
    <source>
        <dbReference type="ARBA" id="ARBA00022694"/>
    </source>
</evidence>
<dbReference type="STRING" id="1817824.A2751_05735"/>
<evidence type="ECO:0000256" key="11">
    <source>
        <dbReference type="RuleBase" id="RU003783"/>
    </source>
</evidence>